<dbReference type="PROSITE" id="PS50835">
    <property type="entry name" value="IG_LIKE"/>
    <property type="match status" value="1"/>
</dbReference>
<dbReference type="InterPro" id="IPR007110">
    <property type="entry name" value="Ig-like_dom"/>
</dbReference>
<proteinExistence type="predicted"/>
<keyword evidence="4" id="KW-1185">Reference proteome</keyword>
<sequence>MSLFKRPNWRYATKCTHRVRRRRLAELENQGDAVLVRESEGWYLQSEQCDVAVAQLPSHRPSISGLRSKYRVNDTLKLNCSLKYSKPAANLTWYINNKQASISFITYSTANHSEGILALSCLIFPITPDSFFNSSIKIRCSASIYDIYWQSTEVSAEEDKFKYSVAGSSSNVIGINYHQPPPNFQLGQKKLDGEIDIKESDDYHLS</sequence>
<name>A0A232F585_9HYME</name>
<evidence type="ECO:0000313" key="3">
    <source>
        <dbReference type="EMBL" id="OXU25951.1"/>
    </source>
</evidence>
<comment type="caution">
    <text evidence="3">The sequence shown here is derived from an EMBL/GenBank/DDBJ whole genome shotgun (WGS) entry which is preliminary data.</text>
</comment>
<evidence type="ECO:0000256" key="1">
    <source>
        <dbReference type="ARBA" id="ARBA00023157"/>
    </source>
</evidence>
<protein>
    <recommendedName>
        <fullName evidence="2">Ig-like domain-containing protein</fullName>
    </recommendedName>
</protein>
<dbReference type="InterPro" id="IPR036179">
    <property type="entry name" value="Ig-like_dom_sf"/>
</dbReference>
<dbReference type="OrthoDB" id="6419989at2759"/>
<feature type="domain" description="Ig-like" evidence="2">
    <location>
        <begin position="61"/>
        <end position="155"/>
    </location>
</feature>
<dbReference type="AlphaFoldDB" id="A0A232F585"/>
<dbReference type="STRING" id="543379.A0A232F585"/>
<dbReference type="Pfam" id="PF08205">
    <property type="entry name" value="C2-set_2"/>
    <property type="match status" value="1"/>
</dbReference>
<organism evidence="3 4">
    <name type="scientific">Trichomalopsis sarcophagae</name>
    <dbReference type="NCBI Taxonomy" id="543379"/>
    <lineage>
        <taxon>Eukaryota</taxon>
        <taxon>Metazoa</taxon>
        <taxon>Ecdysozoa</taxon>
        <taxon>Arthropoda</taxon>
        <taxon>Hexapoda</taxon>
        <taxon>Insecta</taxon>
        <taxon>Pterygota</taxon>
        <taxon>Neoptera</taxon>
        <taxon>Endopterygota</taxon>
        <taxon>Hymenoptera</taxon>
        <taxon>Apocrita</taxon>
        <taxon>Proctotrupomorpha</taxon>
        <taxon>Chalcidoidea</taxon>
        <taxon>Pteromalidae</taxon>
        <taxon>Pteromalinae</taxon>
        <taxon>Trichomalopsis</taxon>
    </lineage>
</organism>
<dbReference type="PANTHER" id="PTHR21261:SF8">
    <property type="entry name" value="BEATEN PATH IA, ISOFORM B-RELATED"/>
    <property type="match status" value="1"/>
</dbReference>
<reference evidence="3 4" key="1">
    <citation type="journal article" date="2017" name="Curr. Biol.">
        <title>The Evolution of Venom by Co-option of Single-Copy Genes.</title>
        <authorList>
            <person name="Martinson E.O."/>
            <person name="Mrinalini"/>
            <person name="Kelkar Y.D."/>
            <person name="Chang C.H."/>
            <person name="Werren J.H."/>
        </authorList>
    </citation>
    <scope>NUCLEOTIDE SEQUENCE [LARGE SCALE GENOMIC DNA]</scope>
    <source>
        <strain evidence="3 4">Alberta</strain>
        <tissue evidence="3">Whole body</tissue>
    </source>
</reference>
<dbReference type="Proteomes" id="UP000215335">
    <property type="component" value="Unassembled WGS sequence"/>
</dbReference>
<dbReference type="SUPFAM" id="SSF48726">
    <property type="entry name" value="Immunoglobulin"/>
    <property type="match status" value="1"/>
</dbReference>
<accession>A0A232F585</accession>
<evidence type="ECO:0000313" key="4">
    <source>
        <dbReference type="Proteomes" id="UP000215335"/>
    </source>
</evidence>
<dbReference type="Gene3D" id="2.60.40.10">
    <property type="entry name" value="Immunoglobulins"/>
    <property type="match status" value="1"/>
</dbReference>
<dbReference type="InterPro" id="IPR013783">
    <property type="entry name" value="Ig-like_fold"/>
</dbReference>
<dbReference type="InterPro" id="IPR013162">
    <property type="entry name" value="CD80_C2-set"/>
</dbReference>
<evidence type="ECO:0000259" key="2">
    <source>
        <dbReference type="PROSITE" id="PS50835"/>
    </source>
</evidence>
<dbReference type="PANTHER" id="PTHR21261">
    <property type="entry name" value="BEAT PROTEIN"/>
    <property type="match status" value="1"/>
</dbReference>
<dbReference type="EMBL" id="NNAY01000913">
    <property type="protein sequence ID" value="OXU25951.1"/>
    <property type="molecule type" value="Genomic_DNA"/>
</dbReference>
<keyword evidence="1" id="KW-1015">Disulfide bond</keyword>
<gene>
    <name evidence="3" type="ORF">TSAR_001729</name>
</gene>